<dbReference type="Pfam" id="PF13359">
    <property type="entry name" value="DDE_Tnp_4"/>
    <property type="match status" value="1"/>
</dbReference>
<dbReference type="InterPro" id="IPR000953">
    <property type="entry name" value="Chromo/chromo_shadow_dom"/>
</dbReference>
<dbReference type="InterPro" id="IPR023780">
    <property type="entry name" value="Chromo_domain"/>
</dbReference>
<reference evidence="4 5" key="1">
    <citation type="journal article" date="2016" name="Proc. Natl. Acad. Sci. U.S.A.">
        <title>Lipid metabolic changes in an early divergent fungus govern the establishment of a mutualistic symbiosis with endobacteria.</title>
        <authorList>
            <person name="Lastovetsky O.A."/>
            <person name="Gaspar M.L."/>
            <person name="Mondo S.J."/>
            <person name="LaButti K.M."/>
            <person name="Sandor L."/>
            <person name="Grigoriev I.V."/>
            <person name="Henry S.A."/>
            <person name="Pawlowska T.E."/>
        </authorList>
    </citation>
    <scope>NUCLEOTIDE SEQUENCE [LARGE SCALE GENOMIC DNA]</scope>
    <source>
        <strain evidence="4 5">ATCC 52813</strain>
    </source>
</reference>
<proteinExistence type="predicted"/>
<dbReference type="SUPFAM" id="SSF54160">
    <property type="entry name" value="Chromo domain-like"/>
    <property type="match status" value="1"/>
</dbReference>
<evidence type="ECO:0000313" key="4">
    <source>
        <dbReference type="EMBL" id="PHZ08014.1"/>
    </source>
</evidence>
<keyword evidence="5" id="KW-1185">Reference proteome</keyword>
<dbReference type="SMART" id="SM00298">
    <property type="entry name" value="CHROMO"/>
    <property type="match status" value="1"/>
</dbReference>
<dbReference type="InterPro" id="IPR016197">
    <property type="entry name" value="Chromo-like_dom_sf"/>
</dbReference>
<accession>A0A2G4SGW8</accession>
<dbReference type="AlphaFoldDB" id="A0A2G4SGW8"/>
<evidence type="ECO:0000256" key="1">
    <source>
        <dbReference type="ARBA" id="ARBA00001968"/>
    </source>
</evidence>
<organism evidence="4 5">
    <name type="scientific">Rhizopus microsporus ATCC 52813</name>
    <dbReference type="NCBI Taxonomy" id="1340429"/>
    <lineage>
        <taxon>Eukaryota</taxon>
        <taxon>Fungi</taxon>
        <taxon>Fungi incertae sedis</taxon>
        <taxon>Mucoromycota</taxon>
        <taxon>Mucoromycotina</taxon>
        <taxon>Mucoromycetes</taxon>
        <taxon>Mucorales</taxon>
        <taxon>Mucorineae</taxon>
        <taxon>Rhizopodaceae</taxon>
        <taxon>Rhizopus</taxon>
    </lineage>
</organism>
<dbReference type="Gene3D" id="2.40.50.40">
    <property type="match status" value="1"/>
</dbReference>
<name>A0A2G4SGW8_RHIZD</name>
<feature type="domain" description="Chromo" evidence="3">
    <location>
        <begin position="421"/>
        <end position="474"/>
    </location>
</feature>
<dbReference type="CDD" id="cd18978">
    <property type="entry name" value="CD_DDE_transposase_like"/>
    <property type="match status" value="1"/>
</dbReference>
<keyword evidence="2" id="KW-0479">Metal-binding</keyword>
<dbReference type="STRING" id="1340429.A0A2G4SGW8"/>
<dbReference type="GeneID" id="35445369"/>
<evidence type="ECO:0000259" key="3">
    <source>
        <dbReference type="PROSITE" id="PS50013"/>
    </source>
</evidence>
<dbReference type="EMBL" id="KZ303868">
    <property type="protein sequence ID" value="PHZ08014.1"/>
    <property type="molecule type" value="Genomic_DNA"/>
</dbReference>
<evidence type="ECO:0000256" key="2">
    <source>
        <dbReference type="ARBA" id="ARBA00022723"/>
    </source>
</evidence>
<dbReference type="GO" id="GO:0046872">
    <property type="term" value="F:metal ion binding"/>
    <property type="evidence" value="ECO:0007669"/>
    <property type="project" value="UniProtKB-KW"/>
</dbReference>
<evidence type="ECO:0000313" key="5">
    <source>
        <dbReference type="Proteomes" id="UP000242254"/>
    </source>
</evidence>
<dbReference type="RefSeq" id="XP_023461722.1">
    <property type="nucleotide sequence ID" value="XM_023614380.1"/>
</dbReference>
<gene>
    <name evidence="4" type="ORF">RHIMIDRAFT_302052</name>
</gene>
<dbReference type="PROSITE" id="PS50013">
    <property type="entry name" value="CHROMO_2"/>
    <property type="match status" value="1"/>
</dbReference>
<dbReference type="InterPro" id="IPR027806">
    <property type="entry name" value="HARBI1_dom"/>
</dbReference>
<comment type="cofactor">
    <cofactor evidence="1">
        <name>a divalent metal cation</name>
        <dbReference type="ChEBI" id="CHEBI:60240"/>
    </cofactor>
</comment>
<dbReference type="Proteomes" id="UP000242254">
    <property type="component" value="Unassembled WGS sequence"/>
</dbReference>
<dbReference type="Pfam" id="PF00385">
    <property type="entry name" value="Chromo"/>
    <property type="match status" value="1"/>
</dbReference>
<protein>
    <recommendedName>
        <fullName evidence="3">Chromo domain-containing protein</fullName>
    </recommendedName>
</protein>
<sequence length="474" mass="57275">MDNITRTELSKINNKYWQFLDYNYPTKISEYKHREEIKNINNIQKIKQELVEKLGYTPVFFFLVVIFIRYDYKCPYVFLEKGLCILYHLISGNSIRDMNDYIPFTSFYAIYKEFWESNRNDLNKLITDMLENMFSSTTLRILNAKKINPLGFKNMTLYLDGHDSRIDYNEKDIKKRNFYSYKFKNSGLRTQVIYDINEFAIYVSESKPCKNYNDGKMFLDMKLENKLNENDCIAFDGGYYYYIEKFIENCEKKGNDKININNFMFPIRKTKNIELNDKEKLYNETFGSFRSKIESCFGYLGNKFKRFNNNEGSVKVTDLKIYNLQLKLSLLLINIGKFCNYYNVEVKPNHILWINENFDYPNPYKNNSINSIIYEFDLLRITDMTNQQEEYINNYFDNIVNNNYNIKNMDIESDSELEDSFEVEKIIKHRKFKKRIKFYVKWKDYDDSYNEWVWQEDFNDTAIIDEYMATIENI</sequence>